<dbReference type="InterPro" id="IPR036365">
    <property type="entry name" value="PGBD-like_sf"/>
</dbReference>
<dbReference type="STRING" id="1798664.A3C93_03590"/>
<dbReference type="Gene3D" id="1.10.101.10">
    <property type="entry name" value="PGBD-like superfamily/PGBD"/>
    <property type="match status" value="2"/>
</dbReference>
<evidence type="ECO:0000313" key="3">
    <source>
        <dbReference type="EMBL" id="OGZ11222.1"/>
    </source>
</evidence>
<dbReference type="InterPro" id="IPR002477">
    <property type="entry name" value="Peptidoglycan-bd-like"/>
</dbReference>
<feature type="region of interest" description="Disordered" evidence="1">
    <location>
        <begin position="121"/>
        <end position="149"/>
    </location>
</feature>
<organism evidence="3 4">
    <name type="scientific">Candidatus Lloydbacteria bacterium RIFCSPHIGHO2_02_FULL_54_17</name>
    <dbReference type="NCBI Taxonomy" id="1798664"/>
    <lineage>
        <taxon>Bacteria</taxon>
        <taxon>Candidatus Lloydiibacteriota</taxon>
    </lineage>
</organism>
<dbReference type="AlphaFoldDB" id="A0A1G2DCS5"/>
<proteinExistence type="predicted"/>
<evidence type="ECO:0000256" key="1">
    <source>
        <dbReference type="SAM" id="MobiDB-lite"/>
    </source>
</evidence>
<accession>A0A1G2DCS5</accession>
<dbReference type="Pfam" id="PF01471">
    <property type="entry name" value="PG_binding_1"/>
    <property type="match status" value="2"/>
</dbReference>
<comment type="caution">
    <text evidence="3">The sequence shown here is derived from an EMBL/GenBank/DDBJ whole genome shotgun (WGS) entry which is preliminary data.</text>
</comment>
<dbReference type="InterPro" id="IPR036366">
    <property type="entry name" value="PGBDSf"/>
</dbReference>
<name>A0A1G2DCS5_9BACT</name>
<dbReference type="Proteomes" id="UP000178636">
    <property type="component" value="Unassembled WGS sequence"/>
</dbReference>
<feature type="domain" description="Peptidoglycan binding-like" evidence="2">
    <location>
        <begin position="262"/>
        <end position="321"/>
    </location>
</feature>
<dbReference type="EMBL" id="MHLO01000036">
    <property type="protein sequence ID" value="OGZ11222.1"/>
    <property type="molecule type" value="Genomic_DNA"/>
</dbReference>
<evidence type="ECO:0000259" key="2">
    <source>
        <dbReference type="Pfam" id="PF01471"/>
    </source>
</evidence>
<gene>
    <name evidence="3" type="ORF">A3C93_03590</name>
</gene>
<dbReference type="SUPFAM" id="SSF47090">
    <property type="entry name" value="PGBD-like"/>
    <property type="match status" value="2"/>
</dbReference>
<evidence type="ECO:0000313" key="4">
    <source>
        <dbReference type="Proteomes" id="UP000178636"/>
    </source>
</evidence>
<feature type="domain" description="Peptidoglycan binding-like" evidence="2">
    <location>
        <begin position="176"/>
        <end position="234"/>
    </location>
</feature>
<feature type="compositionally biased region" description="Pro residues" evidence="1">
    <location>
        <begin position="128"/>
        <end position="140"/>
    </location>
</feature>
<protein>
    <recommendedName>
        <fullName evidence="2">Peptidoglycan binding-like domain-containing protein</fullName>
    </recommendedName>
</protein>
<reference evidence="3 4" key="1">
    <citation type="journal article" date="2016" name="Nat. Commun.">
        <title>Thousands of microbial genomes shed light on interconnected biogeochemical processes in an aquifer system.</title>
        <authorList>
            <person name="Anantharaman K."/>
            <person name="Brown C.T."/>
            <person name="Hug L.A."/>
            <person name="Sharon I."/>
            <person name="Castelle C.J."/>
            <person name="Probst A.J."/>
            <person name="Thomas B.C."/>
            <person name="Singh A."/>
            <person name="Wilkins M.J."/>
            <person name="Karaoz U."/>
            <person name="Brodie E.L."/>
            <person name="Williams K.H."/>
            <person name="Hubbard S.S."/>
            <person name="Banfield J.F."/>
        </authorList>
    </citation>
    <scope>NUCLEOTIDE SEQUENCE [LARGE SCALE GENOMIC DNA]</scope>
</reference>
<sequence>MIAFCSPLFAFGAFDDVSLTSDAVVSVGGEDFTVYSATSTLESITVDATSFDVTMATGSSLVLYSGGNRTFTVTPSIAQISATPSCAGSYSTLTLSGVGSGTVTVTPSGYCSYGGGSNYGDGGGSSAPTPPPEPAPPATSTPPTTATTSPAIATTTTVVLVPGPLLTKTLQLGSTDPEVITLQQFLIERGYLVVPLGIPLGYFGALTTDAVSKFQKIAGLDQVGIVGTRTRDAIAATTTTTTLAGPVPLGFLFSRPLRIGSSGSDVAALQQILIAKGFLVFNTRSNPGYFGGLSKAAVILFQKSLGLEPVGVVGPKTRRALNTITGAL</sequence>